<comment type="caution">
    <text evidence="1">The sequence shown here is derived from an EMBL/GenBank/DDBJ whole genome shotgun (WGS) entry which is preliminary data.</text>
</comment>
<evidence type="ECO:0000313" key="1">
    <source>
        <dbReference type="EMBL" id="KAJ0083494.1"/>
    </source>
</evidence>
<gene>
    <name evidence="1" type="ORF">Patl1_29770</name>
</gene>
<dbReference type="Proteomes" id="UP001164250">
    <property type="component" value="Chromosome 11"/>
</dbReference>
<sequence length="406" mass="45244">MRESEIKPNSYTIISILASCENETCLNIGRSLHGFVIKYGIEINQSLNTALTDMYLNCGDEAAARNLFDGFPDRDLIAWNALIASYIKNNDANKAVLLFNQMVSEVEPNSVTIINVLSSCTHLANLPHGQSLHAYVTRRESFLGFDLSLANALMTMYARCGSLKNAEKIFKTLPRRNIISWNAIITGYGMHGRGYDAVLSFLQMLEVGFQPNGVTFIALLSACSHSGLIEKGLEIFHSMVQDYNIIPELAHYGCVVDLLGRGGCLDEAKEFIKMMPIEPDASVWRALLSASRLHIDTEEARAIFEKLVELEPMNAGNYVLTSNIYAAAGLWSEVRQMRARLRDKGLKKPPGISWIVVRNQIHSFTAGSRLHPMSDGIYQTLSSLLSSIKEVGYVPDFRFVLHNEED</sequence>
<proteinExistence type="predicted"/>
<accession>A0ACC1A7N4</accession>
<name>A0ACC1A7N4_9ROSI</name>
<reference evidence="2" key="1">
    <citation type="journal article" date="2023" name="G3 (Bethesda)">
        <title>Genome assembly and association tests identify interacting loci associated with vigor, precocity, and sex in interspecific pistachio rootstocks.</title>
        <authorList>
            <person name="Palmer W."/>
            <person name="Jacygrad E."/>
            <person name="Sagayaradj S."/>
            <person name="Cavanaugh K."/>
            <person name="Han R."/>
            <person name="Bertier L."/>
            <person name="Beede B."/>
            <person name="Kafkas S."/>
            <person name="Golino D."/>
            <person name="Preece J."/>
            <person name="Michelmore R."/>
        </authorList>
    </citation>
    <scope>NUCLEOTIDE SEQUENCE [LARGE SCALE GENOMIC DNA]</scope>
</reference>
<protein>
    <submittedName>
        <fullName evidence="1">Uncharacterized protein</fullName>
    </submittedName>
</protein>
<organism evidence="1 2">
    <name type="scientific">Pistacia atlantica</name>
    <dbReference type="NCBI Taxonomy" id="434234"/>
    <lineage>
        <taxon>Eukaryota</taxon>
        <taxon>Viridiplantae</taxon>
        <taxon>Streptophyta</taxon>
        <taxon>Embryophyta</taxon>
        <taxon>Tracheophyta</taxon>
        <taxon>Spermatophyta</taxon>
        <taxon>Magnoliopsida</taxon>
        <taxon>eudicotyledons</taxon>
        <taxon>Gunneridae</taxon>
        <taxon>Pentapetalae</taxon>
        <taxon>rosids</taxon>
        <taxon>malvids</taxon>
        <taxon>Sapindales</taxon>
        <taxon>Anacardiaceae</taxon>
        <taxon>Pistacia</taxon>
    </lineage>
</organism>
<keyword evidence="2" id="KW-1185">Reference proteome</keyword>
<evidence type="ECO:0000313" key="2">
    <source>
        <dbReference type="Proteomes" id="UP001164250"/>
    </source>
</evidence>
<dbReference type="EMBL" id="CM047907">
    <property type="protein sequence ID" value="KAJ0083494.1"/>
    <property type="molecule type" value="Genomic_DNA"/>
</dbReference>